<dbReference type="Gene3D" id="3.30.540.10">
    <property type="entry name" value="Fructose-1,6-Bisphosphatase, subunit A, domain 1"/>
    <property type="match status" value="1"/>
</dbReference>
<comment type="similarity">
    <text evidence="3 7">Belongs to the inositol monophosphatase superfamily.</text>
</comment>
<dbReference type="EMBL" id="CP136051">
    <property type="protein sequence ID" value="WOK05872.1"/>
    <property type="molecule type" value="Genomic_DNA"/>
</dbReference>
<organism evidence="8 9">
    <name type="scientific">Imperialibacter roseus</name>
    <dbReference type="NCBI Taxonomy" id="1324217"/>
    <lineage>
        <taxon>Bacteria</taxon>
        <taxon>Pseudomonadati</taxon>
        <taxon>Bacteroidota</taxon>
        <taxon>Cytophagia</taxon>
        <taxon>Cytophagales</taxon>
        <taxon>Flammeovirgaceae</taxon>
        <taxon>Imperialibacter</taxon>
    </lineage>
</organism>
<dbReference type="InterPro" id="IPR022337">
    <property type="entry name" value="Inositol_monophosphatase_SuhB"/>
</dbReference>
<dbReference type="PROSITE" id="PS00630">
    <property type="entry name" value="IMP_2"/>
    <property type="match status" value="1"/>
</dbReference>
<dbReference type="RefSeq" id="WP_317488621.1">
    <property type="nucleotide sequence ID" value="NZ_CP136051.1"/>
</dbReference>
<dbReference type="PANTHER" id="PTHR20854">
    <property type="entry name" value="INOSITOL MONOPHOSPHATASE"/>
    <property type="match status" value="1"/>
</dbReference>
<evidence type="ECO:0000256" key="1">
    <source>
        <dbReference type="ARBA" id="ARBA00001033"/>
    </source>
</evidence>
<keyword evidence="6 7" id="KW-0460">Magnesium</keyword>
<dbReference type="InterPro" id="IPR020550">
    <property type="entry name" value="Inositol_monophosphatase_CS"/>
</dbReference>
<dbReference type="InterPro" id="IPR020583">
    <property type="entry name" value="Inositol_monoP_metal-BS"/>
</dbReference>
<comment type="cofactor">
    <cofactor evidence="2 7">
        <name>Mg(2+)</name>
        <dbReference type="ChEBI" id="CHEBI:18420"/>
    </cofactor>
</comment>
<dbReference type="PRINTS" id="PR01959">
    <property type="entry name" value="SBIMPHPHTASE"/>
</dbReference>
<dbReference type="EC" id="3.1.3.25" evidence="7"/>
<dbReference type="InterPro" id="IPR033942">
    <property type="entry name" value="IMPase"/>
</dbReference>
<dbReference type="Gene3D" id="3.40.190.80">
    <property type="match status" value="1"/>
</dbReference>
<dbReference type="Proteomes" id="UP001302349">
    <property type="component" value="Chromosome"/>
</dbReference>
<dbReference type="GO" id="GO:0016787">
    <property type="term" value="F:hydrolase activity"/>
    <property type="evidence" value="ECO:0007669"/>
    <property type="project" value="UniProtKB-KW"/>
</dbReference>
<evidence type="ECO:0000256" key="2">
    <source>
        <dbReference type="ARBA" id="ARBA00001946"/>
    </source>
</evidence>
<proteinExistence type="inferred from homology"/>
<comment type="catalytic activity">
    <reaction evidence="1 7">
        <text>a myo-inositol phosphate + H2O = myo-inositol + phosphate</text>
        <dbReference type="Rhea" id="RHEA:24056"/>
        <dbReference type="ChEBI" id="CHEBI:15377"/>
        <dbReference type="ChEBI" id="CHEBI:17268"/>
        <dbReference type="ChEBI" id="CHEBI:43474"/>
        <dbReference type="ChEBI" id="CHEBI:84139"/>
        <dbReference type="EC" id="3.1.3.25"/>
    </reaction>
</comment>
<dbReference type="Pfam" id="PF00459">
    <property type="entry name" value="Inositol_P"/>
    <property type="match status" value="1"/>
</dbReference>
<gene>
    <name evidence="8" type="ORF">RT717_22615</name>
</gene>
<dbReference type="SUPFAM" id="SSF56655">
    <property type="entry name" value="Carbohydrate phosphatase"/>
    <property type="match status" value="1"/>
</dbReference>
<evidence type="ECO:0000256" key="4">
    <source>
        <dbReference type="ARBA" id="ARBA00022723"/>
    </source>
</evidence>
<keyword evidence="5 7" id="KW-0378">Hydrolase</keyword>
<accession>A0ABZ0IQK8</accession>
<keyword evidence="9" id="KW-1185">Reference proteome</keyword>
<evidence type="ECO:0000256" key="3">
    <source>
        <dbReference type="ARBA" id="ARBA00009759"/>
    </source>
</evidence>
<evidence type="ECO:0000256" key="7">
    <source>
        <dbReference type="RuleBase" id="RU364068"/>
    </source>
</evidence>
<keyword evidence="4 7" id="KW-0479">Metal-binding</keyword>
<sequence length="265" mass="29175">MEIPLETLVHHVIAISKEAGQFLKKEAEGFTPDMIELKGHNNLVSYVDKACEEMIVERLREVLPEAGFITEEGTVASSEQSLQWVIDPLDGTTNFVHGLPIYSVSLALVRDKQAILGVVYEVNRDECFHAIKGKGAFCNGKPIRVSNATQINESLLATGFPYNDFGKMMPYLNILNELMKSSHGLRRMGSAAVDLAYVACGRFEAFFEFNLNSWDVAAGVLLVTEAGGTVTDFKGGDNYIFGRELIAGCGIQSELLGTIKKFWLD</sequence>
<evidence type="ECO:0000313" key="8">
    <source>
        <dbReference type="EMBL" id="WOK05872.1"/>
    </source>
</evidence>
<protein>
    <recommendedName>
        <fullName evidence="7">Inositol-1-monophosphatase</fullName>
        <ecNumber evidence="7">3.1.3.25</ecNumber>
    </recommendedName>
</protein>
<name>A0ABZ0IQK8_9BACT</name>
<dbReference type="CDD" id="cd01639">
    <property type="entry name" value="IMPase"/>
    <property type="match status" value="1"/>
</dbReference>
<evidence type="ECO:0000256" key="6">
    <source>
        <dbReference type="ARBA" id="ARBA00022842"/>
    </source>
</evidence>
<dbReference type="PRINTS" id="PR00377">
    <property type="entry name" value="IMPHPHTASES"/>
</dbReference>
<dbReference type="PROSITE" id="PS00629">
    <property type="entry name" value="IMP_1"/>
    <property type="match status" value="1"/>
</dbReference>
<dbReference type="PANTHER" id="PTHR20854:SF4">
    <property type="entry name" value="INOSITOL-1-MONOPHOSPHATASE-RELATED"/>
    <property type="match status" value="1"/>
</dbReference>
<evidence type="ECO:0000313" key="9">
    <source>
        <dbReference type="Proteomes" id="UP001302349"/>
    </source>
</evidence>
<dbReference type="InterPro" id="IPR000760">
    <property type="entry name" value="Inositol_monophosphatase-like"/>
</dbReference>
<evidence type="ECO:0000256" key="5">
    <source>
        <dbReference type="ARBA" id="ARBA00022801"/>
    </source>
</evidence>
<reference evidence="8 9" key="1">
    <citation type="journal article" date="2023" name="Microbiol. Resour. Announc.">
        <title>Complete Genome Sequence of Imperialibacter roseus strain P4T.</title>
        <authorList>
            <person name="Tizabi D.R."/>
            <person name="Bachvaroff T."/>
            <person name="Hill R.T."/>
        </authorList>
    </citation>
    <scope>NUCLEOTIDE SEQUENCE [LARGE SCALE GENOMIC DNA]</scope>
    <source>
        <strain evidence="8 9">P4T</strain>
    </source>
</reference>